<name>A0A9P0MVS4_NEZVI</name>
<keyword evidence="3" id="KW-1185">Reference proteome</keyword>
<dbReference type="OrthoDB" id="6589873at2759"/>
<dbReference type="AlphaFoldDB" id="A0A9P0MVS4"/>
<proteinExistence type="predicted"/>
<reference evidence="2" key="1">
    <citation type="submission" date="2022-01" db="EMBL/GenBank/DDBJ databases">
        <authorList>
            <person name="King R."/>
        </authorList>
    </citation>
    <scope>NUCLEOTIDE SEQUENCE</scope>
</reference>
<organism evidence="2 3">
    <name type="scientific">Nezara viridula</name>
    <name type="common">Southern green stink bug</name>
    <name type="synonym">Cimex viridulus</name>
    <dbReference type="NCBI Taxonomy" id="85310"/>
    <lineage>
        <taxon>Eukaryota</taxon>
        <taxon>Metazoa</taxon>
        <taxon>Ecdysozoa</taxon>
        <taxon>Arthropoda</taxon>
        <taxon>Hexapoda</taxon>
        <taxon>Insecta</taxon>
        <taxon>Pterygota</taxon>
        <taxon>Neoptera</taxon>
        <taxon>Paraneoptera</taxon>
        <taxon>Hemiptera</taxon>
        <taxon>Heteroptera</taxon>
        <taxon>Panheteroptera</taxon>
        <taxon>Pentatomomorpha</taxon>
        <taxon>Pentatomoidea</taxon>
        <taxon>Pentatomidae</taxon>
        <taxon>Pentatominae</taxon>
        <taxon>Nezara</taxon>
    </lineage>
</organism>
<sequence length="73" mass="8266">MPGIYTIVIMRCYDAGRLIYTWMMTSRERRLAPGGDNVARHPVPRHQALVPRSDLATGDRSANVQERNIGDEI</sequence>
<dbReference type="Proteomes" id="UP001152798">
    <property type="component" value="Chromosome 6"/>
</dbReference>
<accession>A0A9P0MVS4</accession>
<evidence type="ECO:0000313" key="2">
    <source>
        <dbReference type="EMBL" id="CAH1406150.1"/>
    </source>
</evidence>
<dbReference type="EMBL" id="OV725082">
    <property type="protein sequence ID" value="CAH1406150.1"/>
    <property type="molecule type" value="Genomic_DNA"/>
</dbReference>
<feature type="region of interest" description="Disordered" evidence="1">
    <location>
        <begin position="33"/>
        <end position="73"/>
    </location>
</feature>
<protein>
    <submittedName>
        <fullName evidence="2">Uncharacterized protein</fullName>
    </submittedName>
</protein>
<gene>
    <name evidence="2" type="ORF">NEZAVI_LOCUS14156</name>
</gene>
<evidence type="ECO:0000256" key="1">
    <source>
        <dbReference type="SAM" id="MobiDB-lite"/>
    </source>
</evidence>
<evidence type="ECO:0000313" key="3">
    <source>
        <dbReference type="Proteomes" id="UP001152798"/>
    </source>
</evidence>